<dbReference type="RefSeq" id="WP_168082800.1">
    <property type="nucleotide sequence ID" value="NZ_JAUDCK010000010.1"/>
</dbReference>
<dbReference type="PANTHER" id="PTHR34478:SF2">
    <property type="entry name" value="MEMBRANE PROTEIN"/>
    <property type="match status" value="1"/>
</dbReference>
<dbReference type="EMBL" id="JAUDCK010000010">
    <property type="protein sequence ID" value="MDM8195544.1"/>
    <property type="molecule type" value="Genomic_DNA"/>
</dbReference>
<comment type="caution">
    <text evidence="7">The sequence shown here is derived from an EMBL/GenBank/DDBJ whole genome shotgun (WGS) entry which is preliminary data.</text>
</comment>
<proteinExistence type="inferred from homology"/>
<dbReference type="InterPro" id="IPR007156">
    <property type="entry name" value="MamQ_LemA"/>
</dbReference>
<dbReference type="Pfam" id="PF04011">
    <property type="entry name" value="LemA"/>
    <property type="match status" value="1"/>
</dbReference>
<evidence type="ECO:0000256" key="2">
    <source>
        <dbReference type="ARBA" id="ARBA00008854"/>
    </source>
</evidence>
<name>A0ABT7UHC1_9FIRM</name>
<keyword evidence="3 6" id="KW-0812">Transmembrane</keyword>
<feature type="transmembrane region" description="Helical" evidence="6">
    <location>
        <begin position="6"/>
        <end position="25"/>
    </location>
</feature>
<evidence type="ECO:0000313" key="7">
    <source>
        <dbReference type="EMBL" id="MDM8195544.1"/>
    </source>
</evidence>
<comment type="similarity">
    <text evidence="2">Belongs to the LemA family.</text>
</comment>
<gene>
    <name evidence="7" type="ORF">QUV98_04315</name>
</gene>
<dbReference type="PANTHER" id="PTHR34478">
    <property type="entry name" value="PROTEIN LEMA"/>
    <property type="match status" value="1"/>
</dbReference>
<keyword evidence="8" id="KW-1185">Reference proteome</keyword>
<keyword evidence="5 6" id="KW-0472">Membrane</keyword>
<evidence type="ECO:0000256" key="1">
    <source>
        <dbReference type="ARBA" id="ARBA00004167"/>
    </source>
</evidence>
<dbReference type="Proteomes" id="UP001529275">
    <property type="component" value="Unassembled WGS sequence"/>
</dbReference>
<comment type="subcellular location">
    <subcellularLocation>
        <location evidence="1">Membrane</location>
        <topology evidence="1">Single-pass membrane protein</topology>
    </subcellularLocation>
</comment>
<dbReference type="InterPro" id="IPR023353">
    <property type="entry name" value="LemA-like_dom_sf"/>
</dbReference>
<protein>
    <submittedName>
        <fullName evidence="7">LemA family protein</fullName>
    </submittedName>
</protein>
<evidence type="ECO:0000256" key="3">
    <source>
        <dbReference type="ARBA" id="ARBA00022692"/>
    </source>
</evidence>
<sequence>MILIIVGILIVVLVLYVIVSYNALVREKNKVKTNWAQIDVVLKRRADLIPNLVETVKGYAKHEKETLDSVMEARNTYMNASIPSEQMEAAGELTQALNKIMAISEAYPDLKANTNFVSLQNELTQTEDKISFARQFYNDSVYSYTNKLEMFPSSIIASLFHFERFDYFEINENDKEIPEVKF</sequence>
<reference evidence="8" key="1">
    <citation type="submission" date="2023-06" db="EMBL/GenBank/DDBJ databases">
        <title>Identification and characterization of horizontal gene transfer across gut microbiota members of farm animals based on homology search.</title>
        <authorList>
            <person name="Zeman M."/>
            <person name="Kubasova T."/>
            <person name="Jahodarova E."/>
            <person name="Nykrynova M."/>
            <person name="Rychlik I."/>
        </authorList>
    </citation>
    <scope>NUCLEOTIDE SEQUENCE [LARGE SCALE GENOMIC DNA]</scope>
    <source>
        <strain evidence="8">ET341</strain>
    </source>
</reference>
<organism evidence="7 8">
    <name type="scientific">Massilimicrobiota timonensis</name>
    <dbReference type="NCBI Taxonomy" id="1776392"/>
    <lineage>
        <taxon>Bacteria</taxon>
        <taxon>Bacillati</taxon>
        <taxon>Bacillota</taxon>
        <taxon>Erysipelotrichia</taxon>
        <taxon>Erysipelotrichales</taxon>
        <taxon>Erysipelotrichaceae</taxon>
        <taxon>Massilimicrobiota</taxon>
    </lineage>
</organism>
<keyword evidence="4 6" id="KW-1133">Transmembrane helix</keyword>
<evidence type="ECO:0000256" key="4">
    <source>
        <dbReference type="ARBA" id="ARBA00022989"/>
    </source>
</evidence>
<dbReference type="SUPFAM" id="SSF140478">
    <property type="entry name" value="LemA-like"/>
    <property type="match status" value="1"/>
</dbReference>
<evidence type="ECO:0000256" key="6">
    <source>
        <dbReference type="SAM" id="Phobius"/>
    </source>
</evidence>
<dbReference type="Gene3D" id="1.20.1440.20">
    <property type="entry name" value="LemA-like domain"/>
    <property type="match status" value="1"/>
</dbReference>
<evidence type="ECO:0000256" key="5">
    <source>
        <dbReference type="ARBA" id="ARBA00023136"/>
    </source>
</evidence>
<accession>A0ABT7UHC1</accession>
<evidence type="ECO:0000313" key="8">
    <source>
        <dbReference type="Proteomes" id="UP001529275"/>
    </source>
</evidence>